<sequence length="70" mass="7408">IINVAFGGLTAGCYRVTANWAEYGVTWNNKPGRAGNSGNIALTALGRRTVSLTSLVTSLINGTYANYGWI</sequence>
<keyword evidence="2" id="KW-0964">Secreted</keyword>
<evidence type="ECO:0000256" key="1">
    <source>
        <dbReference type="ARBA" id="ARBA00004613"/>
    </source>
</evidence>
<feature type="non-terminal residue" evidence="5">
    <location>
        <position position="1"/>
    </location>
</feature>
<gene>
    <name evidence="5" type="ORF">S03H2_72133</name>
</gene>
<dbReference type="GO" id="GO:0005576">
    <property type="term" value="C:extracellular region"/>
    <property type="evidence" value="ECO:0007669"/>
    <property type="project" value="UniProtKB-SubCell"/>
</dbReference>
<proteinExistence type="predicted"/>
<dbReference type="EMBL" id="BARU01048601">
    <property type="protein sequence ID" value="GAH97707.1"/>
    <property type="molecule type" value="Genomic_DNA"/>
</dbReference>
<protein>
    <recommendedName>
        <fullName evidence="4">Carbohydrate-binding module family 96 domain-containing protein</fullName>
    </recommendedName>
</protein>
<evidence type="ECO:0000259" key="4">
    <source>
        <dbReference type="Pfam" id="PF24517"/>
    </source>
</evidence>
<dbReference type="AlphaFoldDB" id="X1JUE8"/>
<evidence type="ECO:0000313" key="5">
    <source>
        <dbReference type="EMBL" id="GAH97707.1"/>
    </source>
</evidence>
<feature type="non-terminal residue" evidence="5">
    <location>
        <position position="70"/>
    </location>
</feature>
<dbReference type="NCBIfam" id="NF033679">
    <property type="entry name" value="DNRLRE_dom"/>
    <property type="match status" value="1"/>
</dbReference>
<comment type="subcellular location">
    <subcellularLocation>
        <location evidence="1">Secreted</location>
    </subcellularLocation>
</comment>
<accession>X1JUE8</accession>
<comment type="caution">
    <text evidence="5">The sequence shown here is derived from an EMBL/GenBank/DDBJ whole genome shotgun (WGS) entry which is preliminary data.</text>
</comment>
<organism evidence="5">
    <name type="scientific">marine sediment metagenome</name>
    <dbReference type="NCBI Taxonomy" id="412755"/>
    <lineage>
        <taxon>unclassified sequences</taxon>
        <taxon>metagenomes</taxon>
        <taxon>ecological metagenomes</taxon>
    </lineage>
</organism>
<feature type="domain" description="Carbohydrate-binding module family 96" evidence="4">
    <location>
        <begin position="10"/>
        <end position="64"/>
    </location>
</feature>
<evidence type="ECO:0000256" key="2">
    <source>
        <dbReference type="ARBA" id="ARBA00022525"/>
    </source>
</evidence>
<evidence type="ECO:0000256" key="3">
    <source>
        <dbReference type="ARBA" id="ARBA00022729"/>
    </source>
</evidence>
<dbReference type="Pfam" id="PF24517">
    <property type="entry name" value="CBM96"/>
    <property type="match status" value="1"/>
</dbReference>
<name>X1JUE8_9ZZZZ</name>
<dbReference type="InterPro" id="IPR055372">
    <property type="entry name" value="CBM96"/>
</dbReference>
<reference evidence="5" key="1">
    <citation type="journal article" date="2014" name="Front. Microbiol.">
        <title>High frequency of phylogenetically diverse reductive dehalogenase-homologous genes in deep subseafloor sedimentary metagenomes.</title>
        <authorList>
            <person name="Kawai M."/>
            <person name="Futagami T."/>
            <person name="Toyoda A."/>
            <person name="Takaki Y."/>
            <person name="Nishi S."/>
            <person name="Hori S."/>
            <person name="Arai W."/>
            <person name="Tsubouchi T."/>
            <person name="Morono Y."/>
            <person name="Uchiyama I."/>
            <person name="Ito T."/>
            <person name="Fujiyama A."/>
            <person name="Inagaki F."/>
            <person name="Takami H."/>
        </authorList>
    </citation>
    <scope>NUCLEOTIDE SEQUENCE</scope>
    <source>
        <strain evidence="5">Expedition CK06-06</strain>
    </source>
</reference>
<keyword evidence="3" id="KW-0732">Signal</keyword>